<sequence>MARDIENKEWLNDYDQLKQVANSNPFTVPDGYFDELSDRIKSVIKLDEMKNTISPNAFTVPENYFENLASHIQSRIAVEEILDAQNTAFTVPENYFEELSGNIQSRLVIEQANAKEGLTVPEGYFENLGVNIQARIAVEEMLAGDTGHTVPENYFEQLASNIQSRIAVDGAMAGIENTLSVPEGYFAGLNEAILNQTVNQPVKKEVKRKSAIIRMLSTNAFKYATAACIVAVIGAGIVMELESPEAIHDRSFLHKELSNIPVSDIQSYLEQNVDGNETQHTVATENLPVNTDQLKAALQDLTDE</sequence>
<keyword evidence="2" id="KW-1185">Reference proteome</keyword>
<dbReference type="Proteomes" id="UP001597557">
    <property type="component" value="Unassembled WGS sequence"/>
</dbReference>
<comment type="caution">
    <text evidence="1">The sequence shown here is derived from an EMBL/GenBank/DDBJ whole genome shotgun (WGS) entry which is preliminary data.</text>
</comment>
<reference evidence="2" key="1">
    <citation type="journal article" date="2019" name="Int. J. Syst. Evol. Microbiol.">
        <title>The Global Catalogue of Microorganisms (GCM) 10K type strain sequencing project: providing services to taxonomists for standard genome sequencing and annotation.</title>
        <authorList>
            <consortium name="The Broad Institute Genomics Platform"/>
            <consortium name="The Broad Institute Genome Sequencing Center for Infectious Disease"/>
            <person name="Wu L."/>
            <person name="Ma J."/>
        </authorList>
    </citation>
    <scope>NUCLEOTIDE SEQUENCE [LARGE SCALE GENOMIC DNA]</scope>
    <source>
        <strain evidence="2">KCTC 22437</strain>
    </source>
</reference>
<protein>
    <submittedName>
        <fullName evidence="1">Uncharacterized protein</fullName>
    </submittedName>
</protein>
<gene>
    <name evidence="1" type="ORF">ACFS5N_15585</name>
</gene>
<organism evidence="1 2">
    <name type="scientific">Mucilaginibacter ximonensis</name>
    <dbReference type="NCBI Taxonomy" id="538021"/>
    <lineage>
        <taxon>Bacteria</taxon>
        <taxon>Pseudomonadati</taxon>
        <taxon>Bacteroidota</taxon>
        <taxon>Sphingobacteriia</taxon>
        <taxon>Sphingobacteriales</taxon>
        <taxon>Sphingobacteriaceae</taxon>
        <taxon>Mucilaginibacter</taxon>
    </lineage>
</organism>
<evidence type="ECO:0000313" key="2">
    <source>
        <dbReference type="Proteomes" id="UP001597557"/>
    </source>
</evidence>
<accession>A0ABW5YET3</accession>
<name>A0ABW5YET3_9SPHI</name>
<proteinExistence type="predicted"/>
<dbReference type="EMBL" id="JBHUPD010000003">
    <property type="protein sequence ID" value="MFD2873903.1"/>
    <property type="molecule type" value="Genomic_DNA"/>
</dbReference>
<evidence type="ECO:0000313" key="1">
    <source>
        <dbReference type="EMBL" id="MFD2873903.1"/>
    </source>
</evidence>
<dbReference type="RefSeq" id="WP_377187542.1">
    <property type="nucleotide sequence ID" value="NZ_JBHUPD010000003.1"/>
</dbReference>